<accession>A0A8J8MIP9</accession>
<evidence type="ECO:0000313" key="2">
    <source>
        <dbReference type="EMBL" id="QUI21968.1"/>
    </source>
</evidence>
<gene>
    <name evidence="2" type="ORF">HZI73_06475</name>
</gene>
<dbReference type="RefSeq" id="WP_212697439.1">
    <property type="nucleotide sequence ID" value="NZ_CP058649.1"/>
</dbReference>
<evidence type="ECO:0000313" key="3">
    <source>
        <dbReference type="Proteomes" id="UP000683246"/>
    </source>
</evidence>
<evidence type="ECO:0000259" key="1">
    <source>
        <dbReference type="Pfam" id="PF13157"/>
    </source>
</evidence>
<feature type="domain" description="Endospore appendages core" evidence="1">
    <location>
        <begin position="9"/>
        <end position="110"/>
    </location>
</feature>
<organism evidence="2 3">
    <name type="scientific">Vallitalea pronyensis</name>
    <dbReference type="NCBI Taxonomy" id="1348613"/>
    <lineage>
        <taxon>Bacteria</taxon>
        <taxon>Bacillati</taxon>
        <taxon>Bacillota</taxon>
        <taxon>Clostridia</taxon>
        <taxon>Lachnospirales</taxon>
        <taxon>Vallitaleaceae</taxon>
        <taxon>Vallitalea</taxon>
    </lineage>
</organism>
<dbReference type="EMBL" id="CP058649">
    <property type="protein sequence ID" value="QUI21968.1"/>
    <property type="molecule type" value="Genomic_DNA"/>
</dbReference>
<keyword evidence="3" id="KW-1185">Reference proteome</keyword>
<name>A0A8J8MIP9_9FIRM</name>
<dbReference type="InterPro" id="IPR025055">
    <property type="entry name" value="Ena_core"/>
</dbReference>
<sequence>MVYKKTECQSNLIKDVIKGAIHQEANTGSQVLWRAIGIDPSGNIKVVNTSDCAMEITITRKGDPEQVTMMVLPYKERVMSVSCMERVELIAIGSNHTICTGKFCLDIYYCLSCCTCHEPSEKCVKWEGR</sequence>
<dbReference type="Pfam" id="PF13157">
    <property type="entry name" value="Enas"/>
    <property type="match status" value="1"/>
</dbReference>
<reference evidence="2" key="1">
    <citation type="submission" date="2020-07" db="EMBL/GenBank/DDBJ databases">
        <title>Vallitalea pronyensis genome.</title>
        <authorList>
            <person name="Postec A."/>
        </authorList>
    </citation>
    <scope>NUCLEOTIDE SEQUENCE</scope>
    <source>
        <strain evidence="2">FatNI3</strain>
    </source>
</reference>
<dbReference type="AlphaFoldDB" id="A0A8J8MIP9"/>
<dbReference type="KEGG" id="vpy:HZI73_06475"/>
<dbReference type="Proteomes" id="UP000683246">
    <property type="component" value="Chromosome"/>
</dbReference>
<protein>
    <recommendedName>
        <fullName evidence="1">Endospore appendages core domain-containing protein</fullName>
    </recommendedName>
</protein>
<proteinExistence type="predicted"/>